<keyword evidence="3" id="KW-1185">Reference proteome</keyword>
<dbReference type="AlphaFoldDB" id="A0A9X4EA50"/>
<dbReference type="RefSeq" id="WP_274585343.1">
    <property type="nucleotide sequence ID" value="NZ_CP146598.1"/>
</dbReference>
<evidence type="ECO:0000313" key="1">
    <source>
        <dbReference type="EMBL" id="MDD9328238.1"/>
    </source>
</evidence>
<dbReference type="EMBL" id="CP146598">
    <property type="protein sequence ID" value="WWY03101.1"/>
    <property type="molecule type" value="Genomic_DNA"/>
</dbReference>
<accession>A0A9X4EA50</accession>
<dbReference type="EMBL" id="JAPQFL010000005">
    <property type="protein sequence ID" value="MDD9328238.1"/>
    <property type="molecule type" value="Genomic_DNA"/>
</dbReference>
<name>A0A9X4EA50_9NEIS</name>
<dbReference type="Proteomes" id="UP001149607">
    <property type="component" value="Chromosome"/>
</dbReference>
<evidence type="ECO:0000313" key="2">
    <source>
        <dbReference type="EMBL" id="WWY03101.1"/>
    </source>
</evidence>
<protein>
    <submittedName>
        <fullName evidence="1">Uncharacterized protein</fullName>
    </submittedName>
</protein>
<reference evidence="1" key="1">
    <citation type="submission" date="2022-10" db="EMBL/GenBank/DDBJ databases">
        <authorList>
            <person name="Boutroux M."/>
        </authorList>
    </citation>
    <scope>NUCLEOTIDE SEQUENCE</scope>
    <source>
        <strain evidence="1">51.81</strain>
    </source>
</reference>
<evidence type="ECO:0000313" key="3">
    <source>
        <dbReference type="Proteomes" id="UP001149607"/>
    </source>
</evidence>
<reference evidence="2" key="2">
    <citation type="submission" date="2024-02" db="EMBL/GenBank/DDBJ databases">
        <title>Neisseria leonii sp. nov.</title>
        <authorList>
            <person name="Boutroux M."/>
            <person name="Favre-Rochex S."/>
            <person name="Gorgette O."/>
            <person name="Touak G."/>
            <person name="Muhle E."/>
            <person name="Chesneau O."/>
            <person name="Clermont D."/>
            <person name="Rahi P."/>
        </authorList>
    </citation>
    <scope>NUCLEOTIDE SEQUENCE</scope>
    <source>
        <strain evidence="2">51.81</strain>
    </source>
</reference>
<sequence length="193" mass="22533">MSRAKAKRKKTYKPKYDYRLEMYGATIAPNDLARLRSLRREMTKEETATLAKPFAVFAEHLKQGRATEDQFQTMIDAGYNLLTLISVLLEKRTLAGTGETDLLIREEFVRIRQESMENLFRTVESIRKRHTATGKFGADSSDLAALDTLRSHWLNLLNLADYGDWFESYRRSQQDLLMMRHRAKRKETHEQGQ</sequence>
<proteinExistence type="predicted"/>
<gene>
    <name evidence="1" type="ORF">ORY91_001658</name>
    <name evidence="2" type="ORF">V9W64_10545</name>
</gene>
<organism evidence="1">
    <name type="scientific">Neisseria leonii</name>
    <dbReference type="NCBI Taxonomy" id="2995413"/>
    <lineage>
        <taxon>Bacteria</taxon>
        <taxon>Pseudomonadati</taxon>
        <taxon>Pseudomonadota</taxon>
        <taxon>Betaproteobacteria</taxon>
        <taxon>Neisseriales</taxon>
        <taxon>Neisseriaceae</taxon>
        <taxon>Neisseria</taxon>
    </lineage>
</organism>